<gene>
    <name evidence="1" type="primary">gph_3</name>
    <name evidence="1" type="ORF">HAPAU_14320</name>
</gene>
<reference evidence="1 2" key="1">
    <citation type="submission" date="2016-02" db="EMBL/GenBank/DDBJ databases">
        <title>Genome sequence of Halalkalicoccus paucihalophilus DSM 24557.</title>
        <authorList>
            <person name="Poehlein A."/>
            <person name="Daniel R."/>
        </authorList>
    </citation>
    <scope>NUCLEOTIDE SEQUENCE [LARGE SCALE GENOMIC DNA]</scope>
    <source>
        <strain evidence="1 2">DSM 24557</strain>
    </source>
</reference>
<proteinExistence type="predicted"/>
<dbReference type="SUPFAM" id="SSF56784">
    <property type="entry name" value="HAD-like"/>
    <property type="match status" value="1"/>
</dbReference>
<dbReference type="Gene3D" id="1.10.150.240">
    <property type="entry name" value="Putative phosphatase, domain 2"/>
    <property type="match status" value="1"/>
</dbReference>
<keyword evidence="2" id="KW-1185">Reference proteome</keyword>
<name>A0A151AFG2_9EURY</name>
<dbReference type="SFLD" id="SFLDG01129">
    <property type="entry name" value="C1.5:_HAD__Beta-PGM__Phosphata"/>
    <property type="match status" value="1"/>
</dbReference>
<dbReference type="SFLD" id="SFLDS00003">
    <property type="entry name" value="Haloacid_Dehalogenase"/>
    <property type="match status" value="1"/>
</dbReference>
<sequence length="233" mass="25992">MSEAEYDAVVFDNDGVLVERTDRAVLRGAIRETYDEFGVSPSEEEVEALLGVTRESIAELTAEYDLNADDLWYRRDMITSRAQCESIRNGGKPLYGDIAALDELSPALGVVSNNQHRTIEFILDHYDLHPYFETHYGREPTLAGIDRKKPSGYYIERALSDLDTRNALYVGDSGVDVLAANEVGLDCAFIRRPHREDYDLPAAPTYEIGSLEDLPVICRGDYEAFQPDAGSAT</sequence>
<dbReference type="InterPro" id="IPR036412">
    <property type="entry name" value="HAD-like_sf"/>
</dbReference>
<dbReference type="GO" id="GO:0006281">
    <property type="term" value="P:DNA repair"/>
    <property type="evidence" value="ECO:0007669"/>
    <property type="project" value="TreeGrafter"/>
</dbReference>
<protein>
    <submittedName>
        <fullName evidence="1">Phosphoglycolate phosphatase</fullName>
        <ecNumber evidence="1">3.1.3.18</ecNumber>
    </submittedName>
</protein>
<dbReference type="GO" id="GO:0008967">
    <property type="term" value="F:phosphoglycolate phosphatase activity"/>
    <property type="evidence" value="ECO:0007669"/>
    <property type="project" value="UniProtKB-EC"/>
</dbReference>
<dbReference type="RefSeq" id="WP_066380975.1">
    <property type="nucleotide sequence ID" value="NZ_LTAZ01000004.1"/>
</dbReference>
<dbReference type="Proteomes" id="UP000075321">
    <property type="component" value="Unassembled WGS sequence"/>
</dbReference>
<keyword evidence="1" id="KW-0378">Hydrolase</keyword>
<dbReference type="Gene3D" id="3.40.50.1000">
    <property type="entry name" value="HAD superfamily/HAD-like"/>
    <property type="match status" value="1"/>
</dbReference>
<dbReference type="EC" id="3.1.3.18" evidence="1"/>
<dbReference type="PATRIC" id="fig|1008153.3.peg.1446"/>
<accession>A0A151AFG2</accession>
<dbReference type="PANTHER" id="PTHR43434">
    <property type="entry name" value="PHOSPHOGLYCOLATE PHOSPHATASE"/>
    <property type="match status" value="1"/>
</dbReference>
<dbReference type="PANTHER" id="PTHR43434:SF1">
    <property type="entry name" value="PHOSPHOGLYCOLATE PHOSPHATASE"/>
    <property type="match status" value="1"/>
</dbReference>
<organism evidence="1 2">
    <name type="scientific">Halalkalicoccus paucihalophilus</name>
    <dbReference type="NCBI Taxonomy" id="1008153"/>
    <lineage>
        <taxon>Archaea</taxon>
        <taxon>Methanobacteriati</taxon>
        <taxon>Methanobacteriota</taxon>
        <taxon>Stenosarchaea group</taxon>
        <taxon>Halobacteria</taxon>
        <taxon>Halobacteriales</taxon>
        <taxon>Halococcaceae</taxon>
        <taxon>Halalkalicoccus</taxon>
    </lineage>
</organism>
<evidence type="ECO:0000313" key="2">
    <source>
        <dbReference type="Proteomes" id="UP000075321"/>
    </source>
</evidence>
<dbReference type="InterPro" id="IPR023214">
    <property type="entry name" value="HAD_sf"/>
</dbReference>
<comment type="caution">
    <text evidence="1">The sequence shown here is derived from an EMBL/GenBank/DDBJ whole genome shotgun (WGS) entry which is preliminary data.</text>
</comment>
<dbReference type="InterPro" id="IPR041492">
    <property type="entry name" value="HAD_2"/>
</dbReference>
<dbReference type="EMBL" id="LTAZ01000004">
    <property type="protein sequence ID" value="KYH26335.1"/>
    <property type="molecule type" value="Genomic_DNA"/>
</dbReference>
<dbReference type="OrthoDB" id="115864at2157"/>
<evidence type="ECO:0000313" key="1">
    <source>
        <dbReference type="EMBL" id="KYH26335.1"/>
    </source>
</evidence>
<dbReference type="Pfam" id="PF13419">
    <property type="entry name" value="HAD_2"/>
    <property type="match status" value="1"/>
</dbReference>
<dbReference type="InterPro" id="IPR023198">
    <property type="entry name" value="PGP-like_dom2"/>
</dbReference>
<dbReference type="InterPro" id="IPR050155">
    <property type="entry name" value="HAD-like_hydrolase_sf"/>
</dbReference>
<dbReference type="AlphaFoldDB" id="A0A151AFG2"/>